<dbReference type="OrthoDB" id="1495469at2"/>
<comment type="caution">
    <text evidence="3">The sequence shown here is derived from an EMBL/GenBank/DDBJ whole genome shotgun (WGS) entry which is preliminary data.</text>
</comment>
<organism evidence="3 4">
    <name type="scientific">Neolewinella marina</name>
    <dbReference type="NCBI Taxonomy" id="438751"/>
    <lineage>
        <taxon>Bacteria</taxon>
        <taxon>Pseudomonadati</taxon>
        <taxon>Bacteroidota</taxon>
        <taxon>Saprospiria</taxon>
        <taxon>Saprospirales</taxon>
        <taxon>Lewinellaceae</taxon>
        <taxon>Neolewinella</taxon>
    </lineage>
</organism>
<evidence type="ECO:0000259" key="2">
    <source>
        <dbReference type="PROSITE" id="PS50927"/>
    </source>
</evidence>
<accession>A0A2G0CEN1</accession>
<dbReference type="Gene3D" id="2.90.10.10">
    <property type="entry name" value="Bulb-type lectin domain"/>
    <property type="match status" value="2"/>
</dbReference>
<evidence type="ECO:0000313" key="4">
    <source>
        <dbReference type="Proteomes" id="UP000226437"/>
    </source>
</evidence>
<feature type="domain" description="Bulb-type lectin" evidence="2">
    <location>
        <begin position="484"/>
        <end position="596"/>
    </location>
</feature>
<evidence type="ECO:0000313" key="3">
    <source>
        <dbReference type="EMBL" id="PHK98377.1"/>
    </source>
</evidence>
<dbReference type="InterPro" id="IPR001480">
    <property type="entry name" value="Bulb-type_lectin_dom"/>
</dbReference>
<dbReference type="InterPro" id="IPR036426">
    <property type="entry name" value="Bulb-type_lectin_dom_sf"/>
</dbReference>
<dbReference type="Gene3D" id="2.170.15.10">
    <property type="entry name" value="Proaerolysin, chain A, domain 3"/>
    <property type="match status" value="1"/>
</dbReference>
<protein>
    <recommendedName>
        <fullName evidence="2">Bulb-type lectin domain-containing protein</fullName>
    </recommendedName>
</protein>
<dbReference type="SMART" id="SM00108">
    <property type="entry name" value="B_lectin"/>
    <property type="match status" value="1"/>
</dbReference>
<dbReference type="PROSITE" id="PS50927">
    <property type="entry name" value="BULB_LECTIN"/>
    <property type="match status" value="1"/>
</dbReference>
<feature type="signal peptide" evidence="1">
    <location>
        <begin position="1"/>
        <end position="21"/>
    </location>
</feature>
<dbReference type="SUPFAM" id="SSF51110">
    <property type="entry name" value="alpha-D-mannose-specific plant lectins"/>
    <property type="match status" value="1"/>
</dbReference>
<feature type="chain" id="PRO_5013551467" description="Bulb-type lectin domain-containing protein" evidence="1">
    <location>
        <begin position="22"/>
        <end position="596"/>
    </location>
</feature>
<keyword evidence="1" id="KW-0732">Signal</keyword>
<dbReference type="AlphaFoldDB" id="A0A2G0CEN1"/>
<name>A0A2G0CEN1_9BACT</name>
<sequence length="596" mass="64703">MRHSYLLVVAMLLPLFTYAQSGNSTDGVSSEFFDVIFTETAYSTWDDRGSGADRDVTFWQPVAKPGYFVFGDMVTDKYMSRIYTASNGGSYASLSADDKKLMPFTIALRPKPGYENLLKVPTGFQEVWNDAGSGANRDGRVFRILCPGTSVALGMIATNGSSPEPRKNDCRCIEKTAFSKTKNKTVQLIMPAAPQSIAPTGIRAYWDDAGSGADRDIAVFQIGVKQGIKGGQDELVIPPSTFLASNSGSRFPDDKAYALVLQFQTDLTQPVELPTFPELTGPQPINFGSNFVTTNTYQVPCFSVVDNSYNSLLEQFRESPVYTVHRTTRYELVDQSTTGQNTDGVLTFAYTVGITNEENHAASLGLTRGFSVTAGVSGGVPGVGEASVEVTSSIEISASYSWGGSVATTEEKTYGAELPLRPYQTYGAIYQAIDDYVIKRKDGTEVGGANFRNGSKNYHLVAWPSQDPNAAKPAPAAPIAGRATPAIPGGTTLEVGKQYFSPNRQYYMIHQPDGNFVIYNSSNNHFVWGSYNNLGAPLDPAGRYVMQSDGNLSFLNPNNEQLWSTRTRVAGSGLQLSDNGKLEIVSPANQVIWRTN</sequence>
<proteinExistence type="predicted"/>
<reference evidence="3 4" key="1">
    <citation type="submission" date="2017-10" db="EMBL/GenBank/DDBJ databases">
        <title>The draft genome sequence of Lewinella marina KCTC 32374.</title>
        <authorList>
            <person name="Wang K."/>
        </authorList>
    </citation>
    <scope>NUCLEOTIDE SEQUENCE [LARGE SCALE GENOMIC DNA]</scope>
    <source>
        <strain evidence="3 4">MKG-38</strain>
    </source>
</reference>
<keyword evidence="4" id="KW-1185">Reference proteome</keyword>
<evidence type="ECO:0000256" key="1">
    <source>
        <dbReference type="SAM" id="SignalP"/>
    </source>
</evidence>
<dbReference type="Proteomes" id="UP000226437">
    <property type="component" value="Unassembled WGS sequence"/>
</dbReference>
<gene>
    <name evidence="3" type="ORF">CGL56_11815</name>
</gene>
<dbReference type="EMBL" id="PDLO01000004">
    <property type="protein sequence ID" value="PHK98377.1"/>
    <property type="molecule type" value="Genomic_DNA"/>
</dbReference>